<dbReference type="InterPro" id="IPR002528">
    <property type="entry name" value="MATE_fam"/>
</dbReference>
<feature type="transmembrane region" description="Helical" evidence="7">
    <location>
        <begin position="44"/>
        <end position="66"/>
    </location>
</feature>
<comment type="caution">
    <text evidence="8">The sequence shown here is derived from an EMBL/GenBank/DDBJ whole genome shotgun (WGS) entry which is preliminary data.</text>
</comment>
<feature type="transmembrane region" description="Helical" evidence="7">
    <location>
        <begin position="133"/>
        <end position="154"/>
    </location>
</feature>
<feature type="transmembrane region" description="Helical" evidence="7">
    <location>
        <begin position="353"/>
        <end position="374"/>
    </location>
</feature>
<feature type="transmembrane region" description="Helical" evidence="7">
    <location>
        <begin position="190"/>
        <end position="210"/>
    </location>
</feature>
<dbReference type="Proteomes" id="UP000238007">
    <property type="component" value="Unassembled WGS sequence"/>
</dbReference>
<keyword evidence="3" id="KW-0813">Transport</keyword>
<name>A0A2T0W0D8_9RHOB</name>
<feature type="transmembrane region" description="Helical" evidence="7">
    <location>
        <begin position="316"/>
        <end position="341"/>
    </location>
</feature>
<gene>
    <name evidence="8" type="ORF">CLV80_104206</name>
</gene>
<comment type="subcellular location">
    <subcellularLocation>
        <location evidence="1">Membrane</location>
        <topology evidence="1">Multi-pass membrane protein</topology>
    </subcellularLocation>
</comment>
<dbReference type="NCBIfam" id="TIGR00797">
    <property type="entry name" value="matE"/>
    <property type="match status" value="1"/>
</dbReference>
<dbReference type="GO" id="GO:0042910">
    <property type="term" value="F:xenobiotic transmembrane transporter activity"/>
    <property type="evidence" value="ECO:0007669"/>
    <property type="project" value="InterPro"/>
</dbReference>
<dbReference type="InterPro" id="IPR044644">
    <property type="entry name" value="DinF-like"/>
</dbReference>
<keyword evidence="4 7" id="KW-0812">Transmembrane</keyword>
<keyword evidence="9" id="KW-1185">Reference proteome</keyword>
<accession>A0A2T0W0D8</accession>
<dbReference type="Pfam" id="PF01554">
    <property type="entry name" value="MatE"/>
    <property type="match status" value="2"/>
</dbReference>
<evidence type="ECO:0000256" key="1">
    <source>
        <dbReference type="ARBA" id="ARBA00004141"/>
    </source>
</evidence>
<feature type="transmembrane region" description="Helical" evidence="7">
    <location>
        <begin position="87"/>
        <end position="113"/>
    </location>
</feature>
<evidence type="ECO:0000313" key="8">
    <source>
        <dbReference type="EMBL" id="PRY78241.1"/>
    </source>
</evidence>
<proteinExistence type="inferred from homology"/>
<keyword evidence="6 7" id="KW-0472">Membrane</keyword>
<feature type="transmembrane region" description="Helical" evidence="7">
    <location>
        <begin position="161"/>
        <end position="184"/>
    </location>
</feature>
<evidence type="ECO:0000256" key="6">
    <source>
        <dbReference type="ARBA" id="ARBA00023136"/>
    </source>
</evidence>
<sequence>MADIARLTHRRVLTIALPVVLSNATVPILGVVDTGVVGQMGEAAPIGAVGIGAIILTAIYWIFGFLRMGTSGLTAQATGAKNEAEVAALLTRSLIIGLSAGVAIILLQGLLFAGAFRVSPATPEVENLARQYMAIRVWSAPAMIALYGITGWLIGQERTGAVFAIQLLMNGTNIALDLLFVLGFEWGVQGVAWATFIAEWAGVVLGLWLCRAAFAVRDWRDWARVLDRARLINMAAVNSDIMIRSVLLQAIFVSFLFFGAKFGEVQLAANHILLQFLSVTGYAMDGFAVAAEALVGNAMGARSRAALRRSAVMTTFWGGVICIVLAICFAVFGTTIIAIMAKNVPVQEAAAIYLPYMVAAPIVGVLPWMMDGIFIGATRTKDMRNMMIISTIIYFAAVIPLMQAYGNHGLWLGLLLSFVVRGITLGWKYPGLEAASEPVASA</sequence>
<feature type="transmembrane region" description="Helical" evidence="7">
    <location>
        <begin position="386"/>
        <end position="403"/>
    </location>
</feature>
<comment type="similarity">
    <text evidence="2">Belongs to the multi antimicrobial extrusion (MATE) (TC 2.A.66.1) family.</text>
</comment>
<evidence type="ECO:0000256" key="3">
    <source>
        <dbReference type="ARBA" id="ARBA00022448"/>
    </source>
</evidence>
<organism evidence="8 9">
    <name type="scientific">Yoonia maritima</name>
    <dbReference type="NCBI Taxonomy" id="1435347"/>
    <lineage>
        <taxon>Bacteria</taxon>
        <taxon>Pseudomonadati</taxon>
        <taxon>Pseudomonadota</taxon>
        <taxon>Alphaproteobacteria</taxon>
        <taxon>Rhodobacterales</taxon>
        <taxon>Paracoccaceae</taxon>
        <taxon>Yoonia</taxon>
    </lineage>
</organism>
<dbReference type="RefSeq" id="WP_106356576.1">
    <property type="nucleotide sequence ID" value="NZ_PVTP01000004.1"/>
</dbReference>
<evidence type="ECO:0000256" key="4">
    <source>
        <dbReference type="ARBA" id="ARBA00022692"/>
    </source>
</evidence>
<feature type="transmembrane region" description="Helical" evidence="7">
    <location>
        <begin position="12"/>
        <end position="32"/>
    </location>
</feature>
<dbReference type="PANTHER" id="PTHR43298">
    <property type="entry name" value="MULTIDRUG RESISTANCE PROTEIN NORM-RELATED"/>
    <property type="match status" value="1"/>
</dbReference>
<feature type="transmembrane region" description="Helical" evidence="7">
    <location>
        <begin position="272"/>
        <end position="295"/>
    </location>
</feature>
<keyword evidence="5 7" id="KW-1133">Transmembrane helix</keyword>
<reference evidence="8 9" key="1">
    <citation type="submission" date="2018-03" db="EMBL/GenBank/DDBJ databases">
        <title>Genomic Encyclopedia of Archaeal and Bacterial Type Strains, Phase II (KMG-II): from individual species to whole genera.</title>
        <authorList>
            <person name="Goeker M."/>
        </authorList>
    </citation>
    <scope>NUCLEOTIDE SEQUENCE [LARGE SCALE GENOMIC DNA]</scope>
    <source>
        <strain evidence="8 9">DSM 101533</strain>
    </source>
</reference>
<dbReference type="GO" id="GO:0005886">
    <property type="term" value="C:plasma membrane"/>
    <property type="evidence" value="ECO:0007669"/>
    <property type="project" value="TreeGrafter"/>
</dbReference>
<dbReference type="InterPro" id="IPR050222">
    <property type="entry name" value="MATE_MdtK"/>
</dbReference>
<dbReference type="OrthoDB" id="9789527at2"/>
<dbReference type="PANTHER" id="PTHR43298:SF2">
    <property type="entry name" value="FMN_FAD EXPORTER YEEO-RELATED"/>
    <property type="match status" value="1"/>
</dbReference>
<evidence type="ECO:0000313" key="9">
    <source>
        <dbReference type="Proteomes" id="UP000238007"/>
    </source>
</evidence>
<dbReference type="EMBL" id="PVTP01000004">
    <property type="protein sequence ID" value="PRY78241.1"/>
    <property type="molecule type" value="Genomic_DNA"/>
</dbReference>
<dbReference type="AlphaFoldDB" id="A0A2T0W0D8"/>
<dbReference type="GO" id="GO:0015297">
    <property type="term" value="F:antiporter activity"/>
    <property type="evidence" value="ECO:0007669"/>
    <property type="project" value="InterPro"/>
</dbReference>
<dbReference type="CDD" id="cd13136">
    <property type="entry name" value="MATE_DinF_like"/>
    <property type="match status" value="1"/>
</dbReference>
<protein>
    <submittedName>
        <fullName evidence="8">MATE family multidrug resistance protein</fullName>
    </submittedName>
</protein>
<feature type="transmembrane region" description="Helical" evidence="7">
    <location>
        <begin position="241"/>
        <end position="260"/>
    </location>
</feature>
<evidence type="ECO:0000256" key="5">
    <source>
        <dbReference type="ARBA" id="ARBA00022989"/>
    </source>
</evidence>
<evidence type="ECO:0000256" key="2">
    <source>
        <dbReference type="ARBA" id="ARBA00010199"/>
    </source>
</evidence>
<evidence type="ECO:0000256" key="7">
    <source>
        <dbReference type="SAM" id="Phobius"/>
    </source>
</evidence>